<evidence type="ECO:0000256" key="1">
    <source>
        <dbReference type="ARBA" id="ARBA00004434"/>
    </source>
</evidence>
<feature type="transmembrane region" description="Helical" evidence="15">
    <location>
        <begin position="12"/>
        <end position="33"/>
    </location>
</feature>
<keyword evidence="8 14" id="KW-0067">ATP-binding</keyword>
<dbReference type="CDD" id="cd19510">
    <property type="entry name" value="RecA-like_BCS1"/>
    <property type="match status" value="1"/>
</dbReference>
<dbReference type="PROSITE" id="PS00674">
    <property type="entry name" value="AAA"/>
    <property type="match status" value="1"/>
</dbReference>
<evidence type="ECO:0000256" key="9">
    <source>
        <dbReference type="ARBA" id="ARBA00022989"/>
    </source>
</evidence>
<dbReference type="Gene3D" id="3.40.50.300">
    <property type="entry name" value="P-loop containing nucleotide triphosphate hydrolases"/>
    <property type="match status" value="1"/>
</dbReference>
<dbReference type="SMART" id="SM01024">
    <property type="entry name" value="BCS1_N"/>
    <property type="match status" value="1"/>
</dbReference>
<dbReference type="AlphaFoldDB" id="A0AAE1E2W6"/>
<evidence type="ECO:0000256" key="4">
    <source>
        <dbReference type="ARBA" id="ARBA00022692"/>
    </source>
</evidence>
<evidence type="ECO:0000313" key="19">
    <source>
        <dbReference type="Proteomes" id="UP001283361"/>
    </source>
</evidence>
<dbReference type="FunFam" id="3.40.50.300:FF:000768">
    <property type="entry name" value="Probable mitochondrial chaperone bcs1"/>
    <property type="match status" value="1"/>
</dbReference>
<evidence type="ECO:0000256" key="7">
    <source>
        <dbReference type="ARBA" id="ARBA00022801"/>
    </source>
</evidence>
<dbReference type="InterPro" id="IPR003593">
    <property type="entry name" value="AAA+_ATPase"/>
</dbReference>
<evidence type="ECO:0000256" key="13">
    <source>
        <dbReference type="ARBA" id="ARBA00048778"/>
    </source>
</evidence>
<comment type="subcellular location">
    <subcellularLocation>
        <location evidence="1">Mitochondrion inner membrane</location>
        <topology evidence="1">Single-pass membrane protein</topology>
    </subcellularLocation>
</comment>
<evidence type="ECO:0000256" key="11">
    <source>
        <dbReference type="ARBA" id="ARBA00023136"/>
    </source>
</evidence>
<keyword evidence="4 15" id="KW-0812">Transmembrane</keyword>
<keyword evidence="9 15" id="KW-1133">Transmembrane helix</keyword>
<keyword evidence="19" id="KW-1185">Reference proteome</keyword>
<evidence type="ECO:0000256" key="8">
    <source>
        <dbReference type="ARBA" id="ARBA00022840"/>
    </source>
</evidence>
<dbReference type="InterPro" id="IPR003960">
    <property type="entry name" value="ATPase_AAA_CS"/>
</dbReference>
<comment type="similarity">
    <text evidence="2">Belongs to the AAA ATPase family. BCS1 subfamily.</text>
</comment>
<evidence type="ECO:0000259" key="16">
    <source>
        <dbReference type="SMART" id="SM00382"/>
    </source>
</evidence>
<dbReference type="GO" id="GO:0016887">
    <property type="term" value="F:ATP hydrolysis activity"/>
    <property type="evidence" value="ECO:0007669"/>
    <property type="project" value="InterPro"/>
</dbReference>
<gene>
    <name evidence="18" type="ORF">RRG08_007350</name>
</gene>
<dbReference type="SUPFAM" id="SSF52540">
    <property type="entry name" value="P-loop containing nucleoside triphosphate hydrolases"/>
    <property type="match status" value="1"/>
</dbReference>
<dbReference type="SMART" id="SM00382">
    <property type="entry name" value="AAA"/>
    <property type="match status" value="1"/>
</dbReference>
<evidence type="ECO:0000256" key="6">
    <source>
        <dbReference type="ARBA" id="ARBA00022792"/>
    </source>
</evidence>
<sequence length="412" mass="46553">MDYISTLGDNPYFGAGAGLFGIGILAAAGRKSLQGASILFRRHCMITMEVTSRDKSYHWLLQWITKYGTRTQHLSVETEFQQTAAGQIKTRFHFVPSPGNHYFWHKNSLIIVERNRENKIAEVFETVTLTSFGRNREMFMNILDEARSLALLSTEGQTVMYTGYGSEWRPIGYPRRKRPLNSVVLDEGLSEHILNDIQEFIKNPKWYLDRGIPYRRGYLLYGPPGCGKSSFIMALAGALDYSICVLNLSDKGMSDDRLSHLLTNAPEQSIILLEDIDAAFVSRDLAAENPVVYQGMGRLTLSGLLNALDGVASTEARILFMTTNYIDRLDKALIRPGRVDLKQIIDFASEYQLTEMFRRFYPEQPESSAKTFSFSVLSLDHPVSAAQVQGFFMLHKQDPDYVLANVKDIGLL</sequence>
<accession>A0AAE1E2W6</accession>
<keyword evidence="6" id="KW-0999">Mitochondrion inner membrane</keyword>
<keyword evidence="5 14" id="KW-0547">Nucleotide-binding</keyword>
<comment type="caution">
    <text evidence="18">The sequence shown here is derived from an EMBL/GenBank/DDBJ whole genome shotgun (WGS) entry which is preliminary data.</text>
</comment>
<protein>
    <recommendedName>
        <fullName evidence="3">Mitochondrial chaperone BCS1</fullName>
    </recommendedName>
    <alternativeName>
        <fullName evidence="12">BCS1-like protein</fullName>
    </alternativeName>
</protein>
<evidence type="ECO:0000256" key="15">
    <source>
        <dbReference type="SAM" id="Phobius"/>
    </source>
</evidence>
<dbReference type="Pfam" id="PF00004">
    <property type="entry name" value="AAA"/>
    <property type="match status" value="1"/>
</dbReference>
<dbReference type="GO" id="GO:0005524">
    <property type="term" value="F:ATP binding"/>
    <property type="evidence" value="ECO:0007669"/>
    <property type="project" value="UniProtKB-KW"/>
</dbReference>
<dbReference type="InterPro" id="IPR027417">
    <property type="entry name" value="P-loop_NTPase"/>
</dbReference>
<keyword evidence="7" id="KW-0378">Hydrolase</keyword>
<evidence type="ECO:0000256" key="2">
    <source>
        <dbReference type="ARBA" id="ARBA00007448"/>
    </source>
</evidence>
<evidence type="ECO:0000256" key="14">
    <source>
        <dbReference type="RuleBase" id="RU003651"/>
    </source>
</evidence>
<evidence type="ECO:0000256" key="12">
    <source>
        <dbReference type="ARBA" id="ARBA00032816"/>
    </source>
</evidence>
<evidence type="ECO:0000256" key="10">
    <source>
        <dbReference type="ARBA" id="ARBA00023128"/>
    </source>
</evidence>
<dbReference type="InterPro" id="IPR014851">
    <property type="entry name" value="BCS1_N"/>
</dbReference>
<dbReference type="PANTHER" id="PTHR23070">
    <property type="entry name" value="BCS1 AAA-TYPE ATPASE"/>
    <property type="match status" value="1"/>
</dbReference>
<dbReference type="GO" id="GO:0005743">
    <property type="term" value="C:mitochondrial inner membrane"/>
    <property type="evidence" value="ECO:0007669"/>
    <property type="project" value="UniProtKB-SubCell"/>
</dbReference>
<proteinExistence type="inferred from homology"/>
<dbReference type="Pfam" id="PF08740">
    <property type="entry name" value="BCS1_N"/>
    <property type="match status" value="1"/>
</dbReference>
<dbReference type="GO" id="GO:0034551">
    <property type="term" value="P:mitochondrial respiratory chain complex III assembly"/>
    <property type="evidence" value="ECO:0007669"/>
    <property type="project" value="UniProtKB-ARBA"/>
</dbReference>
<evidence type="ECO:0000256" key="5">
    <source>
        <dbReference type="ARBA" id="ARBA00022741"/>
    </source>
</evidence>
<feature type="domain" description="AAA+ ATPase" evidence="16">
    <location>
        <begin position="214"/>
        <end position="349"/>
    </location>
</feature>
<dbReference type="InterPro" id="IPR057495">
    <property type="entry name" value="AAA_lid_BCS1"/>
</dbReference>
<organism evidence="18 19">
    <name type="scientific">Elysia crispata</name>
    <name type="common">lettuce slug</name>
    <dbReference type="NCBI Taxonomy" id="231223"/>
    <lineage>
        <taxon>Eukaryota</taxon>
        <taxon>Metazoa</taxon>
        <taxon>Spiralia</taxon>
        <taxon>Lophotrochozoa</taxon>
        <taxon>Mollusca</taxon>
        <taxon>Gastropoda</taxon>
        <taxon>Heterobranchia</taxon>
        <taxon>Euthyneura</taxon>
        <taxon>Panpulmonata</taxon>
        <taxon>Sacoglossa</taxon>
        <taxon>Placobranchoidea</taxon>
        <taxon>Plakobranchidae</taxon>
        <taxon>Elysia</taxon>
    </lineage>
</organism>
<dbReference type="Proteomes" id="UP001283361">
    <property type="component" value="Unassembled WGS sequence"/>
</dbReference>
<comment type="catalytic activity">
    <reaction evidence="13">
        <text>ATP + H2O = ADP + phosphate + H(+)</text>
        <dbReference type="Rhea" id="RHEA:13065"/>
        <dbReference type="ChEBI" id="CHEBI:15377"/>
        <dbReference type="ChEBI" id="CHEBI:15378"/>
        <dbReference type="ChEBI" id="CHEBI:30616"/>
        <dbReference type="ChEBI" id="CHEBI:43474"/>
        <dbReference type="ChEBI" id="CHEBI:456216"/>
    </reaction>
    <physiologicalReaction direction="left-to-right" evidence="13">
        <dbReference type="Rhea" id="RHEA:13066"/>
    </physiologicalReaction>
</comment>
<dbReference type="InterPro" id="IPR050747">
    <property type="entry name" value="Mitochondrial_chaperone_BCS1"/>
</dbReference>
<feature type="domain" description="BCS1 N-terminal" evidence="17">
    <location>
        <begin position="20"/>
        <end position="183"/>
    </location>
</feature>
<evidence type="ECO:0000259" key="17">
    <source>
        <dbReference type="SMART" id="SM01024"/>
    </source>
</evidence>
<keyword evidence="11 15" id="KW-0472">Membrane</keyword>
<evidence type="ECO:0000313" key="18">
    <source>
        <dbReference type="EMBL" id="KAK3792271.1"/>
    </source>
</evidence>
<evidence type="ECO:0000256" key="3">
    <source>
        <dbReference type="ARBA" id="ARBA00016942"/>
    </source>
</evidence>
<dbReference type="InterPro" id="IPR003959">
    <property type="entry name" value="ATPase_AAA_core"/>
</dbReference>
<dbReference type="Pfam" id="PF25426">
    <property type="entry name" value="AAA_lid_BCS1"/>
    <property type="match status" value="1"/>
</dbReference>
<reference evidence="18" key="1">
    <citation type="journal article" date="2023" name="G3 (Bethesda)">
        <title>A reference genome for the long-term kleptoplast-retaining sea slug Elysia crispata morphotype clarki.</title>
        <authorList>
            <person name="Eastman K.E."/>
            <person name="Pendleton A.L."/>
            <person name="Shaikh M.A."/>
            <person name="Suttiyut T."/>
            <person name="Ogas R."/>
            <person name="Tomko P."/>
            <person name="Gavelis G."/>
            <person name="Widhalm J.R."/>
            <person name="Wisecaver J.H."/>
        </authorList>
    </citation>
    <scope>NUCLEOTIDE SEQUENCE</scope>
    <source>
        <strain evidence="18">ECLA1</strain>
    </source>
</reference>
<dbReference type="EMBL" id="JAWDGP010001382">
    <property type="protein sequence ID" value="KAK3792271.1"/>
    <property type="molecule type" value="Genomic_DNA"/>
</dbReference>
<keyword evidence="10" id="KW-0496">Mitochondrion</keyword>
<name>A0AAE1E2W6_9GAST</name>